<dbReference type="OrthoDB" id="385798at2759"/>
<feature type="region of interest" description="Disordered" evidence="1">
    <location>
        <begin position="363"/>
        <end position="398"/>
    </location>
</feature>
<feature type="region of interest" description="Disordered" evidence="1">
    <location>
        <begin position="31"/>
        <end position="85"/>
    </location>
</feature>
<protein>
    <submittedName>
        <fullName evidence="2">Uncharacterized protein</fullName>
    </submittedName>
</protein>
<feature type="compositionally biased region" description="Basic residues" evidence="1">
    <location>
        <begin position="684"/>
        <end position="703"/>
    </location>
</feature>
<feature type="compositionally biased region" description="Gly residues" evidence="1">
    <location>
        <begin position="732"/>
        <end position="749"/>
    </location>
</feature>
<feature type="region of interest" description="Disordered" evidence="1">
    <location>
        <begin position="1808"/>
        <end position="1863"/>
    </location>
</feature>
<feature type="compositionally biased region" description="Low complexity" evidence="1">
    <location>
        <begin position="1824"/>
        <end position="1850"/>
    </location>
</feature>
<feature type="compositionally biased region" description="Basic residues" evidence="1">
    <location>
        <begin position="758"/>
        <end position="767"/>
    </location>
</feature>
<evidence type="ECO:0000256" key="1">
    <source>
        <dbReference type="SAM" id="MobiDB-lite"/>
    </source>
</evidence>
<feature type="region of interest" description="Disordered" evidence="1">
    <location>
        <begin position="1066"/>
        <end position="1091"/>
    </location>
</feature>
<feature type="compositionally biased region" description="Basic residues" evidence="1">
    <location>
        <begin position="365"/>
        <end position="376"/>
    </location>
</feature>
<gene>
    <name evidence="2" type="ORF">PVNG_04651</name>
</gene>
<feature type="compositionally biased region" description="Basic and acidic residues" evidence="1">
    <location>
        <begin position="704"/>
        <end position="724"/>
    </location>
</feature>
<sequence>MQSVGLESDPVEAIAGALAAGADVDGGVSGVSGVSGGGSDDVSGDASGHVSTDSTSDVRAAAPAAATAGEPLLEETTQMGDPPRCKQVKLKSEPVILIDKVERCLVVEWFENEIRREQRISYKKYGNDKAKVRAKELIEKLKAGITFEQLYPDKGPPIVRVYKDVGIYRVSLIRDRTEREWRVEWTDNETPMKARWSCKKVGNNEAKQRAETFAQSMIEGVFNPILLHKATGTRFSRSDRTVVKINVYMKKNVKRKNKCKMLRGGDKPPLVKGKAIKNGFRRGKMKHVSDTVDGSLVEGSDALNRNETYSGTPLSNFFLQNEGATLDGRTDANYGGRTEEEDAKVATPEESYLLSEYHLGGGMPMKKRHYKPRGKGAKGERMKKTPKEGSKLKGKMAHRVKDSTRGAMGGPAEEGLAGECLADEFLAGECGAAQTNGPAELDLFSCCAELGNVDPPPFSSNSNHLKNEPDRCDPLSMPYSDNGGGIFNCNKSGAQEVGGMTSGYLFPCEQYEGYRAGGDYSRYAYAARSAAHAVYVNYGVQHGALHYGGERYGGLQRGDLQRGDLHRGDVPAFHYGGEDPFARSHTTRSEYLPGGGALPAGHYASGAVLRGERYPPYMVSYGGGMAPHMGEMHRGVASVAMHRGATAEAMQRDGFFHRRDEPNGGSFRDVVGDPQGGGLLPQKSHIKSRKHVRQRICHLKKIKREAGGNDVEGKDPHKGGERSKGTKCLPVGGSGIMGVGGISGVGGVGDPPPASHKAERKKRKRSANRNFKGEDFLLDEELSKYFSTYQKVQLRKNQKALRNQLNGVMGHVVGDSMGVCRGRRYNHITGDVCGEKTTTTVVHGGGAHLRALSQQELGGGQDGTYGHSEVVPTVKRSSSVDANKNDNVLMNARVIPLENAGGDLLTEEAATKPRRRTKHCRFSRASQSALSRVDTINQKEDSLYYGNANGMMASYRMFKADGERDASACGAFGSYAVGNMAGMLVSDSGFAPQLSNHHEGSSGDVMNDRTEGDSSAGGLLPSGLHYGAEQQGSIGVDCGGNAGELVDPSRSDAAEGKTHLMNLRRARRRSTPMSSDHPVGSDHPVSSDHPSEVLKKDISNCPPVRNSTIEFVDNPRGYRVPYEYQSQVFYEHFEVPLNSQKEFELQQRYFACLFSLHILAVGWNTNKNARVEDYMQELSDPAFRLLAMGGVDSCGDAPRHDGSPASEKGRQSGQLEGRLTVLNRGELQNGGFLTSNRLANETSGADYCYFNPAGGTAGGSLINDALNEAHQLGPPGGEQEVGGMSKYECEHLMSGPHGGGGLSGFGGVSSLGGLAGPGYACAQGVGGMGGPYSACMMGSINGTVNAAVNVAVNAAVNVEVNAAVNAAVGVDYQLGSAHGKDAAACLNGVDSNPSGVNGACANSGEGMNDVRGANAEGLMLPNVNYPNGLNSTHLHGEHMVNPSMHSNGNMPYDHEGERNLEYTQNYMYKVNPLNMSNVDEASYEHPLSRDTALPFHKEVTMVNGSPWEGREENEAAFDAANTEVANHYNGFTNQANHIPMVGAQGEEGCYPNLQSSMGKNSELDALAACGRDDNPYGVGSVEYDEVPIGGRRDVASGGQCSLGDTSYVESADLCVRKGGAFEMVGEVHHGQGEQSPVRQPPVREVPANEYDLVTIGEKDAPPQRMGYINLPYDRGDALNGDKLNSEVMEEHAEGTGKGDYLYYSGYSHADNGTGMPERDLHNCGEEANYNTVAKSNDECSSGSPHGNGEYSVHDKPHYEFGHMLQVFPNYEQLQREGSCQDNVVDRQAQSQFGDAHYRFGVCSAGAQPPTGEVVPGQQHADELSGSGSQNGSPSGSHSGSQNGSHMGSHMGSHRDSRNTTPNSYDDVAYNSYFKKAKLTSTSISTPLTNMKDMNSYEYFASRKMIDKLRSTSNSSTINTEYLPSNLLNSISMNNVCLSNNVNEQGQK</sequence>
<organism evidence="2 3">
    <name type="scientific">Plasmodium vivax North Korean</name>
    <dbReference type="NCBI Taxonomy" id="1035514"/>
    <lineage>
        <taxon>Eukaryota</taxon>
        <taxon>Sar</taxon>
        <taxon>Alveolata</taxon>
        <taxon>Apicomplexa</taxon>
        <taxon>Aconoidasida</taxon>
        <taxon>Haemosporida</taxon>
        <taxon>Plasmodiidae</taxon>
        <taxon>Plasmodium</taxon>
        <taxon>Plasmodium (Plasmodium)</taxon>
    </lineage>
</organism>
<proteinExistence type="predicted"/>
<feature type="compositionally biased region" description="Basic and acidic residues" evidence="1">
    <location>
        <begin position="996"/>
        <end position="1012"/>
    </location>
</feature>
<feature type="region of interest" description="Disordered" evidence="1">
    <location>
        <begin position="1734"/>
        <end position="1754"/>
    </location>
</feature>
<reference evidence="2 3" key="1">
    <citation type="submission" date="2011-09" db="EMBL/GenBank/DDBJ databases">
        <title>The Genome Sequence of Plasmodium vivax North Korean.</title>
        <authorList>
            <consortium name="The Broad Institute Genome Sequencing Platform"/>
            <consortium name="The Broad Institute Genome Sequencing Center for Infectious Disease"/>
            <person name="Neafsey D."/>
            <person name="Carlton J."/>
            <person name="Barnwell J."/>
            <person name="Collins W."/>
            <person name="Escalante A."/>
            <person name="Mullikin J."/>
            <person name="Saul A."/>
            <person name="Guigo R."/>
            <person name="Camara F."/>
            <person name="Young S.K."/>
            <person name="Zeng Q."/>
            <person name="Gargeya S."/>
            <person name="Fitzgerald M."/>
            <person name="Haas B."/>
            <person name="Abouelleil A."/>
            <person name="Alvarado L."/>
            <person name="Arachchi H.M."/>
            <person name="Berlin A."/>
            <person name="Brown A."/>
            <person name="Chapman S.B."/>
            <person name="Chen Z."/>
            <person name="Dunbar C."/>
            <person name="Freedman E."/>
            <person name="Gearin G."/>
            <person name="Gellesch M."/>
            <person name="Goldberg J."/>
            <person name="Griggs A."/>
            <person name="Gujja S."/>
            <person name="Heiman D."/>
            <person name="Howarth C."/>
            <person name="Larson L."/>
            <person name="Lui A."/>
            <person name="MacDonald P.J.P."/>
            <person name="Montmayeur A."/>
            <person name="Murphy C."/>
            <person name="Neiman D."/>
            <person name="Pearson M."/>
            <person name="Priest M."/>
            <person name="Roberts A."/>
            <person name="Saif S."/>
            <person name="Shea T."/>
            <person name="Shenoy N."/>
            <person name="Sisk P."/>
            <person name="Stolte C."/>
            <person name="Sykes S."/>
            <person name="Wortman J."/>
            <person name="Nusbaum C."/>
            <person name="Birren B."/>
        </authorList>
    </citation>
    <scope>NUCLEOTIDE SEQUENCE [LARGE SCALE GENOMIC DNA]</scope>
    <source>
        <strain evidence="2 3">North Korean</strain>
    </source>
</reference>
<feature type="compositionally biased region" description="Basic and acidic residues" evidence="1">
    <location>
        <begin position="377"/>
        <end position="391"/>
    </location>
</feature>
<evidence type="ECO:0000313" key="2">
    <source>
        <dbReference type="EMBL" id="KMZ98508.1"/>
    </source>
</evidence>
<feature type="compositionally biased region" description="Basic and acidic residues" evidence="1">
    <location>
        <begin position="1197"/>
        <end position="1210"/>
    </location>
</feature>
<feature type="region of interest" description="Disordered" evidence="1">
    <location>
        <begin position="992"/>
        <end position="1018"/>
    </location>
</feature>
<feature type="compositionally biased region" description="Polar residues" evidence="1">
    <location>
        <begin position="1734"/>
        <end position="1744"/>
    </location>
</feature>
<feature type="region of interest" description="Disordered" evidence="1">
    <location>
        <begin position="659"/>
        <end position="767"/>
    </location>
</feature>
<dbReference type="EMBL" id="KQ235461">
    <property type="protein sequence ID" value="KMZ98508.1"/>
    <property type="molecule type" value="Genomic_DNA"/>
</dbReference>
<dbReference type="Proteomes" id="UP000053239">
    <property type="component" value="Unassembled WGS sequence"/>
</dbReference>
<feature type="region of interest" description="Disordered" evidence="1">
    <location>
        <begin position="1194"/>
        <end position="1214"/>
    </location>
</feature>
<evidence type="ECO:0000313" key="3">
    <source>
        <dbReference type="Proteomes" id="UP000053239"/>
    </source>
</evidence>
<feature type="region of interest" description="Disordered" evidence="1">
    <location>
        <begin position="328"/>
        <end position="347"/>
    </location>
</feature>
<feature type="compositionally biased region" description="Low complexity" evidence="1">
    <location>
        <begin position="60"/>
        <end position="77"/>
    </location>
</feature>
<accession>A0A0J9WCD3</accession>
<name>A0A0J9WCD3_PLAVI</name>